<feature type="transmembrane region" description="Helical" evidence="8">
    <location>
        <begin position="421"/>
        <end position="442"/>
    </location>
</feature>
<keyword evidence="3" id="KW-1003">Cell membrane</keyword>
<feature type="region of interest" description="Disordered" evidence="7">
    <location>
        <begin position="1"/>
        <end position="32"/>
    </location>
</feature>
<evidence type="ECO:0000256" key="8">
    <source>
        <dbReference type="SAM" id="Phobius"/>
    </source>
</evidence>
<accession>A0ABW2Q4G5</accession>
<feature type="transmembrane region" description="Helical" evidence="8">
    <location>
        <begin position="393"/>
        <end position="415"/>
    </location>
</feature>
<dbReference type="EMBL" id="JBHTCQ010000001">
    <property type="protein sequence ID" value="MFC7404359.1"/>
    <property type="molecule type" value="Genomic_DNA"/>
</dbReference>
<dbReference type="CDD" id="cd17369">
    <property type="entry name" value="MFS_ShiA_like"/>
    <property type="match status" value="1"/>
</dbReference>
<evidence type="ECO:0000313" key="10">
    <source>
        <dbReference type="EMBL" id="MFC7404359.1"/>
    </source>
</evidence>
<keyword evidence="11" id="KW-1185">Reference proteome</keyword>
<feature type="transmembrane region" description="Helical" evidence="8">
    <location>
        <begin position="109"/>
        <end position="127"/>
    </location>
</feature>
<keyword evidence="2" id="KW-0813">Transport</keyword>
<evidence type="ECO:0000256" key="2">
    <source>
        <dbReference type="ARBA" id="ARBA00022448"/>
    </source>
</evidence>
<sequence length="477" mass="51270">MTTTDPVHEPNGSSSASPTAAAEHQRPTDPKTLRRTVSASVIGTIAEYYDFFIYGTAAALVLNDVFFPESDRLVGMLAAFSTYAVGFFARPLGGVVWGHVGDRIGRKRALVFTLLLTGLGTFAVGLMPTYDQIGVWAPIILVLVRLIQGFGVGGEQGGAVLLTAEAAPANRRGFYASFVQLGSPVAYLIPTALFAWLMGTMPNEDFLAWGWRVPFLLSIFVVVIGLYIRLRVPESKTFRAVKEQEAEHRAPLKTLARDHRKEVIGGLLTKFVEAAVFPFYTLFLVAYAEANQLNSQIILDAVIIAIICEIVAIPLLGRLTDRVGRRPVYLVAAVLNLLLIVPALEAVETQNTAIITVALIAGLALGHAGTYAPQASYFPELFPSQARYSGVSVVWQFGAMIASGPFTVASTALMMAGGGSYVWPALYVAVLVVISIVALRFVPETAPARRDGREYADWPVRSLPAAGGDGERGGARP</sequence>
<comment type="subcellular location">
    <subcellularLocation>
        <location evidence="1">Cell membrane</location>
        <topology evidence="1">Multi-pass membrane protein</topology>
    </subcellularLocation>
</comment>
<dbReference type="Pfam" id="PF07690">
    <property type="entry name" value="MFS_1"/>
    <property type="match status" value="1"/>
</dbReference>
<dbReference type="PROSITE" id="PS50850">
    <property type="entry name" value="MFS"/>
    <property type="match status" value="1"/>
</dbReference>
<evidence type="ECO:0000256" key="1">
    <source>
        <dbReference type="ARBA" id="ARBA00004651"/>
    </source>
</evidence>
<evidence type="ECO:0000256" key="5">
    <source>
        <dbReference type="ARBA" id="ARBA00022989"/>
    </source>
</evidence>
<dbReference type="Proteomes" id="UP001596455">
    <property type="component" value="Unassembled WGS sequence"/>
</dbReference>
<keyword evidence="5 8" id="KW-1133">Transmembrane helix</keyword>
<reference evidence="11" key="1">
    <citation type="journal article" date="2019" name="Int. J. Syst. Evol. Microbiol.">
        <title>The Global Catalogue of Microorganisms (GCM) 10K type strain sequencing project: providing services to taxonomists for standard genome sequencing and annotation.</title>
        <authorList>
            <consortium name="The Broad Institute Genomics Platform"/>
            <consortium name="The Broad Institute Genome Sequencing Center for Infectious Disease"/>
            <person name="Wu L."/>
            <person name="Ma J."/>
        </authorList>
    </citation>
    <scope>NUCLEOTIDE SEQUENCE [LARGE SCALE GENOMIC DNA]</scope>
    <source>
        <strain evidence="11">JCM 1490</strain>
    </source>
</reference>
<keyword evidence="4 8" id="KW-0812">Transmembrane</keyword>
<feature type="transmembrane region" description="Helical" evidence="8">
    <location>
        <begin position="263"/>
        <end position="285"/>
    </location>
</feature>
<dbReference type="Gene3D" id="1.20.1250.20">
    <property type="entry name" value="MFS general substrate transporter like domains"/>
    <property type="match status" value="2"/>
</dbReference>
<keyword evidence="6 8" id="KW-0472">Membrane</keyword>
<dbReference type="InterPro" id="IPR020846">
    <property type="entry name" value="MFS_dom"/>
</dbReference>
<dbReference type="InterPro" id="IPR005829">
    <property type="entry name" value="Sugar_transporter_CS"/>
</dbReference>
<organism evidence="10 11">
    <name type="scientific">Georgenia alba</name>
    <dbReference type="NCBI Taxonomy" id="2233858"/>
    <lineage>
        <taxon>Bacteria</taxon>
        <taxon>Bacillati</taxon>
        <taxon>Actinomycetota</taxon>
        <taxon>Actinomycetes</taxon>
        <taxon>Micrococcales</taxon>
        <taxon>Bogoriellaceae</taxon>
        <taxon>Georgenia</taxon>
    </lineage>
</organism>
<feature type="transmembrane region" description="Helical" evidence="8">
    <location>
        <begin position="174"/>
        <end position="197"/>
    </location>
</feature>
<proteinExistence type="predicted"/>
<evidence type="ECO:0000256" key="4">
    <source>
        <dbReference type="ARBA" id="ARBA00022692"/>
    </source>
</evidence>
<dbReference type="PANTHER" id="PTHR43045">
    <property type="entry name" value="SHIKIMATE TRANSPORTER"/>
    <property type="match status" value="1"/>
</dbReference>
<dbReference type="RefSeq" id="WP_382391672.1">
    <property type="nucleotide sequence ID" value="NZ_JBHTCQ010000001.1"/>
</dbReference>
<evidence type="ECO:0000256" key="3">
    <source>
        <dbReference type="ARBA" id="ARBA00022475"/>
    </source>
</evidence>
<feature type="compositionally biased region" description="Basic and acidic residues" evidence="7">
    <location>
        <begin position="23"/>
        <end position="32"/>
    </location>
</feature>
<dbReference type="Pfam" id="PF00083">
    <property type="entry name" value="Sugar_tr"/>
    <property type="match status" value="1"/>
</dbReference>
<comment type="caution">
    <text evidence="10">The sequence shown here is derived from an EMBL/GenBank/DDBJ whole genome shotgun (WGS) entry which is preliminary data.</text>
</comment>
<dbReference type="PANTHER" id="PTHR43045:SF1">
    <property type="entry name" value="SHIKIMATE TRANSPORTER"/>
    <property type="match status" value="1"/>
</dbReference>
<evidence type="ECO:0000313" key="11">
    <source>
        <dbReference type="Proteomes" id="UP001596455"/>
    </source>
</evidence>
<evidence type="ECO:0000256" key="7">
    <source>
        <dbReference type="SAM" id="MobiDB-lite"/>
    </source>
</evidence>
<feature type="transmembrane region" description="Helical" evidence="8">
    <location>
        <begin position="73"/>
        <end position="97"/>
    </location>
</feature>
<feature type="transmembrane region" description="Helical" evidence="8">
    <location>
        <begin position="353"/>
        <end position="372"/>
    </location>
</feature>
<evidence type="ECO:0000259" key="9">
    <source>
        <dbReference type="PROSITE" id="PS50850"/>
    </source>
</evidence>
<evidence type="ECO:0000256" key="6">
    <source>
        <dbReference type="ARBA" id="ARBA00023136"/>
    </source>
</evidence>
<feature type="transmembrane region" description="Helical" evidence="8">
    <location>
        <begin position="297"/>
        <end position="316"/>
    </location>
</feature>
<dbReference type="InterPro" id="IPR005828">
    <property type="entry name" value="MFS_sugar_transport-like"/>
</dbReference>
<feature type="transmembrane region" description="Helical" evidence="8">
    <location>
        <begin position="209"/>
        <end position="230"/>
    </location>
</feature>
<feature type="domain" description="Major facilitator superfamily (MFS) profile" evidence="9">
    <location>
        <begin position="36"/>
        <end position="446"/>
    </location>
</feature>
<dbReference type="InterPro" id="IPR036259">
    <property type="entry name" value="MFS_trans_sf"/>
</dbReference>
<name>A0ABW2Q4G5_9MICO</name>
<dbReference type="InterPro" id="IPR011701">
    <property type="entry name" value="MFS"/>
</dbReference>
<dbReference type="SUPFAM" id="SSF103473">
    <property type="entry name" value="MFS general substrate transporter"/>
    <property type="match status" value="1"/>
</dbReference>
<feature type="compositionally biased region" description="Polar residues" evidence="7">
    <location>
        <begin position="1"/>
        <end position="18"/>
    </location>
</feature>
<protein>
    <submittedName>
        <fullName evidence="10">MFS transporter</fullName>
    </submittedName>
</protein>
<dbReference type="PROSITE" id="PS00217">
    <property type="entry name" value="SUGAR_TRANSPORT_2"/>
    <property type="match status" value="1"/>
</dbReference>
<gene>
    <name evidence="10" type="ORF">ACFQQL_04490</name>
</gene>
<feature type="transmembrane region" description="Helical" evidence="8">
    <location>
        <begin position="328"/>
        <end position="347"/>
    </location>
</feature>
<feature type="transmembrane region" description="Helical" evidence="8">
    <location>
        <begin position="133"/>
        <end position="153"/>
    </location>
</feature>